<dbReference type="FunFam" id="1.10.1900.20:FF:000001">
    <property type="entry name" value="50S ribosomal protein L20"/>
    <property type="match status" value="1"/>
</dbReference>
<dbReference type="InterPro" id="IPR005813">
    <property type="entry name" value="Ribosomal_bL20"/>
</dbReference>
<comment type="similarity">
    <text evidence="1 7 8">Belongs to the bacterial ribosomal protein bL20 family.</text>
</comment>
<proteinExistence type="inferred from homology"/>
<evidence type="ECO:0000256" key="6">
    <source>
        <dbReference type="ARBA" id="ARBA00035172"/>
    </source>
</evidence>
<dbReference type="HAMAP" id="MF_00382">
    <property type="entry name" value="Ribosomal_bL20"/>
    <property type="match status" value="1"/>
</dbReference>
<dbReference type="InterPro" id="IPR049946">
    <property type="entry name" value="RIBOSOMAL_L20_CS"/>
</dbReference>
<dbReference type="GO" id="GO:0005840">
    <property type="term" value="C:ribosome"/>
    <property type="evidence" value="ECO:0007669"/>
    <property type="project" value="UniProtKB-KW"/>
</dbReference>
<evidence type="ECO:0000256" key="2">
    <source>
        <dbReference type="ARBA" id="ARBA00022730"/>
    </source>
</evidence>
<dbReference type="InterPro" id="IPR035566">
    <property type="entry name" value="Ribosomal_protein_bL20_C"/>
</dbReference>
<dbReference type="Gene3D" id="6.10.160.10">
    <property type="match status" value="1"/>
</dbReference>
<dbReference type="GO" id="GO:0000027">
    <property type="term" value="P:ribosomal large subunit assembly"/>
    <property type="evidence" value="ECO:0007669"/>
    <property type="project" value="UniProtKB-UniRule"/>
</dbReference>
<comment type="function">
    <text evidence="7 8">Binds directly to 23S ribosomal RNA and is necessary for the in vitro assembly process of the 50S ribosomal subunit. It is not involved in the protein synthesizing functions of that subunit.</text>
</comment>
<dbReference type="GO" id="GO:1990904">
    <property type="term" value="C:ribonucleoprotein complex"/>
    <property type="evidence" value="ECO:0007669"/>
    <property type="project" value="UniProtKB-KW"/>
</dbReference>
<evidence type="ECO:0000256" key="8">
    <source>
        <dbReference type="RuleBase" id="RU000560"/>
    </source>
</evidence>
<reference evidence="9" key="1">
    <citation type="submission" date="2020-02" db="EMBL/GenBank/DDBJ databases">
        <authorList>
            <person name="Meier V. D."/>
        </authorList>
    </citation>
    <scope>NUCLEOTIDE SEQUENCE</scope>
    <source>
        <strain evidence="9">AVDCRST_MAG18</strain>
    </source>
</reference>
<keyword evidence="2 7" id="KW-0699">rRNA-binding</keyword>
<dbReference type="GO" id="GO:0006412">
    <property type="term" value="P:translation"/>
    <property type="evidence" value="ECO:0007669"/>
    <property type="project" value="InterPro"/>
</dbReference>
<evidence type="ECO:0000256" key="4">
    <source>
        <dbReference type="ARBA" id="ARBA00022980"/>
    </source>
</evidence>
<dbReference type="EMBL" id="CADCWN010000149">
    <property type="protein sequence ID" value="CAA9570164.1"/>
    <property type="molecule type" value="Genomic_DNA"/>
</dbReference>
<dbReference type="AlphaFoldDB" id="A0A6J4V8N1"/>
<dbReference type="GO" id="GO:0003735">
    <property type="term" value="F:structural constituent of ribosome"/>
    <property type="evidence" value="ECO:0007669"/>
    <property type="project" value="InterPro"/>
</dbReference>
<dbReference type="NCBIfam" id="TIGR01032">
    <property type="entry name" value="rplT_bact"/>
    <property type="match status" value="1"/>
</dbReference>
<evidence type="ECO:0000256" key="3">
    <source>
        <dbReference type="ARBA" id="ARBA00022884"/>
    </source>
</evidence>
<dbReference type="Pfam" id="PF00453">
    <property type="entry name" value="Ribosomal_L20"/>
    <property type="match status" value="1"/>
</dbReference>
<dbReference type="PRINTS" id="PR00062">
    <property type="entry name" value="RIBOSOMALL20"/>
</dbReference>
<gene>
    <name evidence="7" type="primary">rplT</name>
    <name evidence="9" type="ORF">AVDCRST_MAG18-1887</name>
</gene>
<keyword evidence="5 7" id="KW-0687">Ribonucleoprotein</keyword>
<accession>A0A6J4V8N1</accession>
<dbReference type="SUPFAM" id="SSF74731">
    <property type="entry name" value="Ribosomal protein L20"/>
    <property type="match status" value="1"/>
</dbReference>
<dbReference type="CDD" id="cd07026">
    <property type="entry name" value="Ribosomal_L20"/>
    <property type="match status" value="1"/>
</dbReference>
<name>A0A6J4V8N1_9BACT</name>
<dbReference type="Gene3D" id="1.10.1900.20">
    <property type="entry name" value="Ribosomal protein L20"/>
    <property type="match status" value="1"/>
</dbReference>
<dbReference type="GO" id="GO:0019843">
    <property type="term" value="F:rRNA binding"/>
    <property type="evidence" value="ECO:0007669"/>
    <property type="project" value="UniProtKB-UniRule"/>
</dbReference>
<keyword evidence="3 7" id="KW-0694">RNA-binding</keyword>
<evidence type="ECO:0000313" key="9">
    <source>
        <dbReference type="EMBL" id="CAA9570164.1"/>
    </source>
</evidence>
<sequence length="131" mass="14862">MVRVKRGVTAHARHRRVIARAKGYYGTRNRLFRRANEAVMKAGVYAYRDRKARKRQFRRLWITRINAAARINGLPYGRFIQGLKLANVEVDRKMLADLAVHDGTAFAQIAEMSRAALPAETAALATRQVNA</sequence>
<evidence type="ECO:0000256" key="1">
    <source>
        <dbReference type="ARBA" id="ARBA00007698"/>
    </source>
</evidence>
<evidence type="ECO:0000256" key="5">
    <source>
        <dbReference type="ARBA" id="ARBA00023274"/>
    </source>
</evidence>
<organism evidence="9">
    <name type="scientific">uncultured Thermomicrobiales bacterium</name>
    <dbReference type="NCBI Taxonomy" id="1645740"/>
    <lineage>
        <taxon>Bacteria</taxon>
        <taxon>Pseudomonadati</taxon>
        <taxon>Thermomicrobiota</taxon>
        <taxon>Thermomicrobia</taxon>
        <taxon>Thermomicrobiales</taxon>
        <taxon>environmental samples</taxon>
    </lineage>
</organism>
<dbReference type="PROSITE" id="PS00937">
    <property type="entry name" value="RIBOSOMAL_L20"/>
    <property type="match status" value="1"/>
</dbReference>
<protein>
    <recommendedName>
        <fullName evidence="6 7">Large ribosomal subunit protein bL20</fullName>
    </recommendedName>
</protein>
<keyword evidence="4 7" id="KW-0689">Ribosomal protein</keyword>
<dbReference type="PANTHER" id="PTHR10986">
    <property type="entry name" value="39S RIBOSOMAL PROTEIN L20"/>
    <property type="match status" value="1"/>
</dbReference>
<evidence type="ECO:0000256" key="7">
    <source>
        <dbReference type="HAMAP-Rule" id="MF_00382"/>
    </source>
</evidence>